<gene>
    <name evidence="3" type="ORF">MW046_08960</name>
</gene>
<dbReference type="NCBIfam" id="TIGR02537">
    <property type="entry name" value="arch_flag_Nterm"/>
    <property type="match status" value="1"/>
</dbReference>
<keyword evidence="4" id="KW-1185">Reference proteome</keyword>
<sequence length="152" mass="15715">MSDRGASTVVGIIVLVGITVVLAGAFGAMVLTQAPASESQQAVFALTADSATQTITLTHESGADLTPETLRLTIAVDGEPIAHQPPVPFFAAKGFIGGPTGPFNSAYEGNWTAGQSASLRLASTNTRFRPGTAVNVRLYAEDRLVASLKTRA</sequence>
<feature type="transmembrane region" description="Helical" evidence="1">
    <location>
        <begin position="6"/>
        <end position="31"/>
    </location>
</feature>
<dbReference type="InterPro" id="IPR013373">
    <property type="entry name" value="Flagellin/pilin_N_arc"/>
</dbReference>
<evidence type="ECO:0000313" key="3">
    <source>
        <dbReference type="EMBL" id="UPM42093.1"/>
    </source>
</evidence>
<name>A0A8U0A229_9EURY</name>
<keyword evidence="1" id="KW-0812">Transmembrane</keyword>
<dbReference type="EMBL" id="CP096019">
    <property type="protein sequence ID" value="UPM42093.1"/>
    <property type="molecule type" value="Genomic_DNA"/>
</dbReference>
<keyword evidence="1" id="KW-0472">Membrane</keyword>
<proteinExistence type="predicted"/>
<dbReference type="Proteomes" id="UP000831768">
    <property type="component" value="Chromosome"/>
</dbReference>
<protein>
    <submittedName>
        <fullName evidence="3">Type IV pilin N-terminal domain-containing protein</fullName>
    </submittedName>
</protein>
<dbReference type="Pfam" id="PF07790">
    <property type="entry name" value="Pilin_N"/>
    <property type="match status" value="1"/>
</dbReference>
<feature type="domain" description="Archaeal Type IV pilin N-terminal" evidence="2">
    <location>
        <begin position="5"/>
        <end position="77"/>
    </location>
</feature>
<dbReference type="InterPro" id="IPR012859">
    <property type="entry name" value="Pilin_N_archaeal"/>
</dbReference>
<reference evidence="3" key="1">
    <citation type="submission" date="2022-04" db="EMBL/GenBank/DDBJ databases">
        <title>Halocatena sp. nov., isolated from a salt lake.</title>
        <authorList>
            <person name="Cui H.-L."/>
        </authorList>
    </citation>
    <scope>NUCLEOTIDE SEQUENCE</scope>
    <source>
        <strain evidence="3">AD-1</strain>
    </source>
</reference>
<dbReference type="RefSeq" id="WP_247992771.1">
    <property type="nucleotide sequence ID" value="NZ_CP096019.1"/>
</dbReference>
<evidence type="ECO:0000313" key="4">
    <source>
        <dbReference type="Proteomes" id="UP000831768"/>
    </source>
</evidence>
<evidence type="ECO:0000256" key="1">
    <source>
        <dbReference type="SAM" id="Phobius"/>
    </source>
</evidence>
<organism evidence="3 4">
    <name type="scientific">Halocatena salina</name>
    <dbReference type="NCBI Taxonomy" id="2934340"/>
    <lineage>
        <taxon>Archaea</taxon>
        <taxon>Methanobacteriati</taxon>
        <taxon>Methanobacteriota</taxon>
        <taxon>Stenosarchaea group</taxon>
        <taxon>Halobacteria</taxon>
        <taxon>Halobacteriales</taxon>
        <taxon>Natronomonadaceae</taxon>
        <taxon>Halocatena</taxon>
    </lineage>
</organism>
<accession>A0A8U0A229</accession>
<evidence type="ECO:0000259" key="2">
    <source>
        <dbReference type="Pfam" id="PF07790"/>
    </source>
</evidence>
<dbReference type="AlphaFoldDB" id="A0A8U0A229"/>
<dbReference type="GeneID" id="71928173"/>
<dbReference type="KEGG" id="haad:MW046_08960"/>
<keyword evidence="1" id="KW-1133">Transmembrane helix</keyword>